<proteinExistence type="inferred from homology"/>
<dbReference type="Proteomes" id="UP000427281">
    <property type="component" value="Chromosome"/>
</dbReference>
<reference evidence="6 7" key="1">
    <citation type="submission" date="2019-09" db="EMBL/GenBank/DDBJ databases">
        <title>Gimesia benthica sp. nov., a novel bacterium isolated from deep-sea water of the Northwest Indian Ocean.</title>
        <authorList>
            <person name="Dai X."/>
        </authorList>
    </citation>
    <scope>NUCLEOTIDE SEQUENCE [LARGE SCALE GENOMIC DNA]</scope>
    <source>
        <strain evidence="6 7">E7</strain>
    </source>
</reference>
<name>A0A6I6AGR6_9PLAN</name>
<evidence type="ECO:0008006" key="8">
    <source>
        <dbReference type="Google" id="ProtNLM"/>
    </source>
</evidence>
<sequence>MKNRSKTGELEENIPEGLTVFTIPGGHRKRMRTMNMLERQNRELKRRSRWRDCFPMRSRC</sequence>
<dbReference type="GO" id="GO:0004803">
    <property type="term" value="F:transposase activity"/>
    <property type="evidence" value="ECO:0007669"/>
    <property type="project" value="InterPro"/>
</dbReference>
<evidence type="ECO:0000256" key="3">
    <source>
        <dbReference type="ARBA" id="ARBA00022578"/>
    </source>
</evidence>
<dbReference type="AlphaFoldDB" id="A0A6I6AGR6"/>
<keyword evidence="5" id="KW-0233">DNA recombination</keyword>
<evidence type="ECO:0000256" key="2">
    <source>
        <dbReference type="ARBA" id="ARBA00010961"/>
    </source>
</evidence>
<keyword evidence="4" id="KW-0238">DNA-binding</keyword>
<dbReference type="RefSeq" id="WP_155366438.1">
    <property type="nucleotide sequence ID" value="NZ_CP043930.1"/>
</dbReference>
<protein>
    <recommendedName>
        <fullName evidence="8">Transposase</fullName>
    </recommendedName>
</protein>
<evidence type="ECO:0000256" key="4">
    <source>
        <dbReference type="ARBA" id="ARBA00023125"/>
    </source>
</evidence>
<evidence type="ECO:0000256" key="1">
    <source>
        <dbReference type="ARBA" id="ARBA00002190"/>
    </source>
</evidence>
<dbReference type="EMBL" id="CP043930">
    <property type="protein sequence ID" value="QGQ25844.1"/>
    <property type="molecule type" value="Genomic_DNA"/>
</dbReference>
<dbReference type="KEGG" id="gim:F1728_25625"/>
<evidence type="ECO:0000313" key="7">
    <source>
        <dbReference type="Proteomes" id="UP000427281"/>
    </source>
</evidence>
<accession>A0A6I6AGR6</accession>
<dbReference type="GO" id="GO:0006313">
    <property type="term" value="P:DNA transposition"/>
    <property type="evidence" value="ECO:0007669"/>
    <property type="project" value="InterPro"/>
</dbReference>
<evidence type="ECO:0000256" key="5">
    <source>
        <dbReference type="ARBA" id="ARBA00023172"/>
    </source>
</evidence>
<dbReference type="Pfam" id="PF00872">
    <property type="entry name" value="Transposase_mut"/>
    <property type="match status" value="1"/>
</dbReference>
<dbReference type="GO" id="GO:0003677">
    <property type="term" value="F:DNA binding"/>
    <property type="evidence" value="ECO:0007669"/>
    <property type="project" value="UniProtKB-KW"/>
</dbReference>
<organism evidence="6 7">
    <name type="scientific">Gimesia benthica</name>
    <dbReference type="NCBI Taxonomy" id="2608982"/>
    <lineage>
        <taxon>Bacteria</taxon>
        <taxon>Pseudomonadati</taxon>
        <taxon>Planctomycetota</taxon>
        <taxon>Planctomycetia</taxon>
        <taxon>Planctomycetales</taxon>
        <taxon>Planctomycetaceae</taxon>
        <taxon>Gimesia</taxon>
    </lineage>
</organism>
<comment type="similarity">
    <text evidence="2">Belongs to the transposase mutator family.</text>
</comment>
<evidence type="ECO:0000313" key="6">
    <source>
        <dbReference type="EMBL" id="QGQ25844.1"/>
    </source>
</evidence>
<gene>
    <name evidence="6" type="ORF">F1728_25625</name>
</gene>
<dbReference type="InterPro" id="IPR001207">
    <property type="entry name" value="Transposase_mutator"/>
</dbReference>
<keyword evidence="7" id="KW-1185">Reference proteome</keyword>
<keyword evidence="3" id="KW-0815">Transposition</keyword>
<comment type="function">
    <text evidence="1">Required for the transposition of the insertion element.</text>
</comment>